<dbReference type="Pfam" id="PF13392">
    <property type="entry name" value="HNH_3"/>
    <property type="match status" value="1"/>
</dbReference>
<organism evidence="2 3">
    <name type="scientific">Devosia albogilva</name>
    <dbReference type="NCBI Taxonomy" id="429726"/>
    <lineage>
        <taxon>Bacteria</taxon>
        <taxon>Pseudomonadati</taxon>
        <taxon>Pseudomonadota</taxon>
        <taxon>Alphaproteobacteria</taxon>
        <taxon>Hyphomicrobiales</taxon>
        <taxon>Devosiaceae</taxon>
        <taxon>Devosia</taxon>
    </lineage>
</organism>
<feature type="domain" description="HNH nuclease" evidence="1">
    <location>
        <begin position="51"/>
        <end position="89"/>
    </location>
</feature>
<evidence type="ECO:0000313" key="2">
    <source>
        <dbReference type="EMBL" id="MFD2646388.1"/>
    </source>
</evidence>
<dbReference type="RefSeq" id="WP_386830971.1">
    <property type="nucleotide sequence ID" value="NZ_JBHUNP010000001.1"/>
</dbReference>
<reference evidence="3" key="1">
    <citation type="journal article" date="2019" name="Int. J. Syst. Evol. Microbiol.">
        <title>The Global Catalogue of Microorganisms (GCM) 10K type strain sequencing project: providing services to taxonomists for standard genome sequencing and annotation.</title>
        <authorList>
            <consortium name="The Broad Institute Genomics Platform"/>
            <consortium name="The Broad Institute Genome Sequencing Center for Infectious Disease"/>
            <person name="Wu L."/>
            <person name="Ma J."/>
        </authorList>
    </citation>
    <scope>NUCLEOTIDE SEQUENCE [LARGE SCALE GENOMIC DNA]</scope>
    <source>
        <strain evidence="3">CCM 7427</strain>
    </source>
</reference>
<comment type="caution">
    <text evidence="2">The sequence shown here is derived from an EMBL/GenBank/DDBJ whole genome shotgun (WGS) entry which is preliminary data.</text>
</comment>
<keyword evidence="3" id="KW-1185">Reference proteome</keyword>
<proteinExistence type="predicted"/>
<dbReference type="Proteomes" id="UP001597521">
    <property type="component" value="Unassembled WGS sequence"/>
</dbReference>
<accession>A0ABW5QF97</accession>
<keyword evidence="2" id="KW-0255">Endonuclease</keyword>
<protein>
    <submittedName>
        <fullName evidence="2">HNH endonuclease signature motif containing protein</fullName>
        <ecNumber evidence="2">3.1.-.-</ecNumber>
    </submittedName>
</protein>
<dbReference type="InterPro" id="IPR003615">
    <property type="entry name" value="HNH_nuc"/>
</dbReference>
<evidence type="ECO:0000259" key="1">
    <source>
        <dbReference type="Pfam" id="PF13392"/>
    </source>
</evidence>
<name>A0ABW5QF97_9HYPH</name>
<keyword evidence="2" id="KW-0378">Hydrolase</keyword>
<dbReference type="GO" id="GO:0016787">
    <property type="term" value="F:hydrolase activity"/>
    <property type="evidence" value="ECO:0007669"/>
    <property type="project" value="UniProtKB-KW"/>
</dbReference>
<sequence>MTTARKTQFRKGQEPHNTKYLGHERINKDGYVEISVAQTNPHTGYGRRYVHKHVHLWTQKNGPVPEGHALKCLDGNKLNTDPSNWEAIPRGVLPRLNGGKATRVMAYDSAPAELKPALLTIAKIDHAIKQKRSGADA</sequence>
<dbReference type="GO" id="GO:0004519">
    <property type="term" value="F:endonuclease activity"/>
    <property type="evidence" value="ECO:0007669"/>
    <property type="project" value="UniProtKB-KW"/>
</dbReference>
<gene>
    <name evidence="2" type="ORF">ACFSX5_01110</name>
</gene>
<dbReference type="EC" id="3.1.-.-" evidence="2"/>
<dbReference type="EMBL" id="JBHUNP010000001">
    <property type="protein sequence ID" value="MFD2646388.1"/>
    <property type="molecule type" value="Genomic_DNA"/>
</dbReference>
<keyword evidence="2" id="KW-0540">Nuclease</keyword>
<evidence type="ECO:0000313" key="3">
    <source>
        <dbReference type="Proteomes" id="UP001597521"/>
    </source>
</evidence>